<gene>
    <name evidence="1 2" type="primary">anmK</name>
    <name evidence="2" type="ORF">ASN18_1275</name>
</gene>
<dbReference type="InterPro" id="IPR043129">
    <property type="entry name" value="ATPase_NBD"/>
</dbReference>
<keyword evidence="3" id="KW-1185">Reference proteome</keyword>
<dbReference type="PANTHER" id="PTHR30605:SF0">
    <property type="entry name" value="ANHYDRO-N-ACETYLMURAMIC ACID KINASE"/>
    <property type="match status" value="1"/>
</dbReference>
<comment type="function">
    <text evidence="1">Catalyzes the specific phosphorylation of 1,6-anhydro-N-acetylmuramic acid (anhMurNAc) with the simultaneous cleavage of the 1,6-anhydro ring, generating MurNAc-6-P. Is required for the utilization of anhMurNAc either imported from the medium or derived from its own cell wall murein, and thus plays a role in cell wall recycling.</text>
</comment>
<comment type="pathway">
    <text evidence="1">Cell wall biogenesis; peptidoglycan recycling.</text>
</comment>
<comment type="catalytic activity">
    <reaction evidence="1">
        <text>1,6-anhydro-N-acetyl-beta-muramate + ATP + H2O = N-acetyl-D-muramate 6-phosphate + ADP + H(+)</text>
        <dbReference type="Rhea" id="RHEA:24952"/>
        <dbReference type="ChEBI" id="CHEBI:15377"/>
        <dbReference type="ChEBI" id="CHEBI:15378"/>
        <dbReference type="ChEBI" id="CHEBI:30616"/>
        <dbReference type="ChEBI" id="CHEBI:58690"/>
        <dbReference type="ChEBI" id="CHEBI:58722"/>
        <dbReference type="ChEBI" id="CHEBI:456216"/>
        <dbReference type="EC" id="2.7.1.170"/>
    </reaction>
</comment>
<dbReference type="Pfam" id="PF03702">
    <property type="entry name" value="AnmK"/>
    <property type="match status" value="1"/>
</dbReference>
<dbReference type="GO" id="GO:0016301">
    <property type="term" value="F:kinase activity"/>
    <property type="evidence" value="ECO:0007669"/>
    <property type="project" value="UniProtKB-KW"/>
</dbReference>
<keyword evidence="1" id="KW-0067">ATP-binding</keyword>
<feature type="binding site" evidence="1">
    <location>
        <begin position="19"/>
        <end position="26"/>
    </location>
    <ligand>
        <name>ATP</name>
        <dbReference type="ChEBI" id="CHEBI:30616"/>
    </ligand>
</feature>
<evidence type="ECO:0000256" key="1">
    <source>
        <dbReference type="HAMAP-Rule" id="MF_01270"/>
    </source>
</evidence>
<comment type="caution">
    <text evidence="2">The sequence shown here is derived from an EMBL/GenBank/DDBJ whole genome shotgun (WGS) entry which is preliminary data.</text>
</comment>
<dbReference type="Proteomes" id="UP000060487">
    <property type="component" value="Unassembled WGS sequence"/>
</dbReference>
<evidence type="ECO:0000313" key="3">
    <source>
        <dbReference type="Proteomes" id="UP000060487"/>
    </source>
</evidence>
<evidence type="ECO:0000313" key="2">
    <source>
        <dbReference type="EMBL" id="KWT88353.1"/>
    </source>
</evidence>
<dbReference type="EC" id="2.7.1.170" evidence="1"/>
<comment type="pathway">
    <text evidence="1">Amino-sugar metabolism; 1,6-anhydro-N-acetylmuramate degradation.</text>
</comment>
<dbReference type="CDD" id="cd24050">
    <property type="entry name" value="ASKHA_NBD_ANMK"/>
    <property type="match status" value="1"/>
</dbReference>
<reference evidence="2 3" key="1">
    <citation type="submission" date="2015-11" db="EMBL/GenBank/DDBJ databases">
        <authorList>
            <person name="Lin W."/>
        </authorList>
    </citation>
    <scope>NUCLEOTIDE SEQUENCE [LARGE SCALE GENOMIC DNA]</scope>
    <source>
        <strain evidence="2 3">HCH-1</strain>
    </source>
</reference>
<organism evidence="2 3">
    <name type="scientific">Candidatus Magnetominusculus xianensis</name>
    <dbReference type="NCBI Taxonomy" id="1748249"/>
    <lineage>
        <taxon>Bacteria</taxon>
        <taxon>Pseudomonadati</taxon>
        <taxon>Nitrospirota</taxon>
        <taxon>Nitrospiria</taxon>
        <taxon>Nitrospirales</taxon>
        <taxon>Nitrospiraceae</taxon>
        <taxon>Candidatus Magnetominusculus</taxon>
    </lineage>
</organism>
<dbReference type="PANTHER" id="PTHR30605">
    <property type="entry name" value="ANHYDRO-N-ACETYLMURAMIC ACID KINASE"/>
    <property type="match status" value="1"/>
</dbReference>
<dbReference type="RefSeq" id="WP_085051915.1">
    <property type="nucleotide sequence ID" value="NZ_LNQR01000043.1"/>
</dbReference>
<dbReference type="HAMAP" id="MF_01270">
    <property type="entry name" value="AnhMurNAc_kinase"/>
    <property type="match status" value="1"/>
</dbReference>
<dbReference type="EMBL" id="LNQR01000043">
    <property type="protein sequence ID" value="KWT88353.1"/>
    <property type="molecule type" value="Genomic_DNA"/>
</dbReference>
<proteinExistence type="inferred from homology"/>
<protein>
    <recommendedName>
        <fullName evidence="1">Anhydro-N-acetylmuramic acid kinase</fullName>
        <ecNumber evidence="1">2.7.1.170</ecNumber>
    </recommendedName>
    <alternativeName>
        <fullName evidence="1">AnhMurNAc kinase</fullName>
    </alternativeName>
</protein>
<keyword evidence="1 2" id="KW-0418">Kinase</keyword>
<sequence>MLSEFAKKDCFQIVGLMSGTSHDGVDAAVVEIKAGNPIELKVIKHIHIPYDRTLRDAIRHAFAGDTEHICRLNFTLGEVFSRAALKVIALAGVNTKDIDCIASHGQTICHVPPKSGRKHSGSTLQIGESAVIAQRTGIITVSGFRTKDMAAGGEGAPLVPLADYLLFKKSGATRAVLNIGGMANVTILRERPQDTIAFDTGPGNSLMDEVVRHFSHGKKTFDKNGSMAKKGRLNEDFLHELLAHPYYKRRPPKSTGRELFGTRMAEDIISRCRHLPHWDILSTLAHLTARSIAKSIAPYKPDELIAAGGGSKNPFLMDILRELLQGVRLSNISEYGIDAEAKEAVCFAILGMRTLKRMPGNLPSATGAEREVILGEITLPN</sequence>
<name>A0ABR5SKP4_9BACT</name>
<keyword evidence="1" id="KW-0119">Carbohydrate metabolism</keyword>
<dbReference type="NCBIfam" id="NF007148">
    <property type="entry name" value="PRK09585.3-2"/>
    <property type="match status" value="1"/>
</dbReference>
<keyword evidence="1 2" id="KW-0808">Transferase</keyword>
<comment type="similarity">
    <text evidence="1">Belongs to the anhydro-N-acetylmuramic acid kinase family.</text>
</comment>
<accession>A0ABR5SKP4</accession>
<dbReference type="InterPro" id="IPR005338">
    <property type="entry name" value="Anhydro_N_Ac-Mur_kinase"/>
</dbReference>
<dbReference type="Gene3D" id="3.30.420.40">
    <property type="match status" value="2"/>
</dbReference>
<keyword evidence="1" id="KW-0547">Nucleotide-binding</keyword>
<dbReference type="SUPFAM" id="SSF53067">
    <property type="entry name" value="Actin-like ATPase domain"/>
    <property type="match status" value="1"/>
</dbReference>